<evidence type="ECO:0000256" key="1">
    <source>
        <dbReference type="SAM" id="MobiDB-lite"/>
    </source>
</evidence>
<reference evidence="2 3" key="1">
    <citation type="journal article" date="2019" name="Nat. Ecol. Evol.">
        <title>Megaphylogeny resolves global patterns of mushroom evolution.</title>
        <authorList>
            <person name="Varga T."/>
            <person name="Krizsan K."/>
            <person name="Foldi C."/>
            <person name="Dima B."/>
            <person name="Sanchez-Garcia M."/>
            <person name="Sanchez-Ramirez S."/>
            <person name="Szollosi G.J."/>
            <person name="Szarkandi J.G."/>
            <person name="Papp V."/>
            <person name="Albert L."/>
            <person name="Andreopoulos W."/>
            <person name="Angelini C."/>
            <person name="Antonin V."/>
            <person name="Barry K.W."/>
            <person name="Bougher N.L."/>
            <person name="Buchanan P."/>
            <person name="Buyck B."/>
            <person name="Bense V."/>
            <person name="Catcheside P."/>
            <person name="Chovatia M."/>
            <person name="Cooper J."/>
            <person name="Damon W."/>
            <person name="Desjardin D."/>
            <person name="Finy P."/>
            <person name="Geml J."/>
            <person name="Haridas S."/>
            <person name="Hughes K."/>
            <person name="Justo A."/>
            <person name="Karasinski D."/>
            <person name="Kautmanova I."/>
            <person name="Kiss B."/>
            <person name="Kocsube S."/>
            <person name="Kotiranta H."/>
            <person name="LaButti K.M."/>
            <person name="Lechner B.E."/>
            <person name="Liimatainen K."/>
            <person name="Lipzen A."/>
            <person name="Lukacs Z."/>
            <person name="Mihaltcheva S."/>
            <person name="Morgado L.N."/>
            <person name="Niskanen T."/>
            <person name="Noordeloos M.E."/>
            <person name="Ohm R.A."/>
            <person name="Ortiz-Santana B."/>
            <person name="Ovrebo C."/>
            <person name="Racz N."/>
            <person name="Riley R."/>
            <person name="Savchenko A."/>
            <person name="Shiryaev A."/>
            <person name="Soop K."/>
            <person name="Spirin V."/>
            <person name="Szebenyi C."/>
            <person name="Tomsovsky M."/>
            <person name="Tulloss R.E."/>
            <person name="Uehling J."/>
            <person name="Grigoriev I.V."/>
            <person name="Vagvolgyi C."/>
            <person name="Papp T."/>
            <person name="Martin F.M."/>
            <person name="Miettinen O."/>
            <person name="Hibbett D.S."/>
            <person name="Nagy L.G."/>
        </authorList>
    </citation>
    <scope>NUCLEOTIDE SEQUENCE [LARGE SCALE GENOMIC DNA]</scope>
    <source>
        <strain evidence="2 3">CBS 962.96</strain>
    </source>
</reference>
<protein>
    <submittedName>
        <fullName evidence="2">Uncharacterized protein</fullName>
    </submittedName>
</protein>
<evidence type="ECO:0000313" key="2">
    <source>
        <dbReference type="EMBL" id="THU80396.1"/>
    </source>
</evidence>
<dbReference type="AlphaFoldDB" id="A0A4S8KWQ2"/>
<sequence>MSIANILKTTIQHLPPTTNSTLPVARAPAALPPIWYAAAAAATLAPQNYSASSPTRDATQSPSAPMSSEPTQVSQPQVNGNAQAVTINQPVVVPSARIPSVQCPAPAMLHQTQTPQFPPGVKVPAHVGTFTNCQAFDITTGTSTRDVNYYEAWMSITTKPGYRLLRDIDCYGAGMSITTELLKITGRFHELLKVQFQSTEALRDRVTIQLSRMRFLTVMLTYANSFFENGKESVMGGRKRTMGMG</sequence>
<name>A0A4S8KWQ2_DENBC</name>
<feature type="region of interest" description="Disordered" evidence="1">
    <location>
        <begin position="49"/>
        <end position="79"/>
    </location>
</feature>
<dbReference type="Proteomes" id="UP000297245">
    <property type="component" value="Unassembled WGS sequence"/>
</dbReference>
<gene>
    <name evidence="2" type="ORF">K435DRAFT_940142</name>
</gene>
<accession>A0A4S8KWQ2</accession>
<organism evidence="2 3">
    <name type="scientific">Dendrothele bispora (strain CBS 962.96)</name>
    <dbReference type="NCBI Taxonomy" id="1314807"/>
    <lineage>
        <taxon>Eukaryota</taxon>
        <taxon>Fungi</taxon>
        <taxon>Dikarya</taxon>
        <taxon>Basidiomycota</taxon>
        <taxon>Agaricomycotina</taxon>
        <taxon>Agaricomycetes</taxon>
        <taxon>Agaricomycetidae</taxon>
        <taxon>Agaricales</taxon>
        <taxon>Agaricales incertae sedis</taxon>
        <taxon>Dendrothele</taxon>
    </lineage>
</organism>
<evidence type="ECO:0000313" key="3">
    <source>
        <dbReference type="Proteomes" id="UP000297245"/>
    </source>
</evidence>
<keyword evidence="3" id="KW-1185">Reference proteome</keyword>
<dbReference type="EMBL" id="ML179909">
    <property type="protein sequence ID" value="THU80396.1"/>
    <property type="molecule type" value="Genomic_DNA"/>
</dbReference>
<dbReference type="OrthoDB" id="293823at2759"/>
<proteinExistence type="predicted"/>